<gene>
    <name evidence="1" type="ORF">J3U76_05835</name>
</gene>
<accession>A0ABS3NF09</accession>
<proteinExistence type="predicted"/>
<sequence>MYYVDMPNADEIGTLNLMRSDACISIYLPTTPLGRESKQSRTHLNTLFKQAISHLEKTGYDKRQHIQALQDQFADLLADDEFWEHQANSLAILATPESLRTYRLANKLTDIVEVSDRFHLKPLLRAITFSHSAHILALSENAVRLIELSPDVPPRVVEVPNLPSDAADATNKLVDKDFKGSGHRPSGQNHKAYLANYARKVNAALRPVLMHSHQPLLLAATQPLAALFRSLSSTAVLPDIIAGNPEHLSETQLATAARPLLDAHYAQIIADFHQLFDSRTGQSRTTTDISSAARLATFGGIEQLLVDIDGVINGFVDDETGEVLFDNESDAMNYGIVDEITCRALRTGAKVMAVRKQDIPGGHDLAVIARYPI</sequence>
<dbReference type="InterPro" id="IPR041638">
    <property type="entry name" value="BaeRF_family11"/>
</dbReference>
<dbReference type="RefSeq" id="WP_208004977.1">
    <property type="nucleotide sequence ID" value="NZ_JAGDFX010000005.1"/>
</dbReference>
<comment type="caution">
    <text evidence="1">The sequence shown here is derived from an EMBL/GenBank/DDBJ whole genome shotgun (WGS) entry which is preliminary data.</text>
</comment>
<evidence type="ECO:0000313" key="1">
    <source>
        <dbReference type="EMBL" id="MBO1519154.1"/>
    </source>
</evidence>
<keyword evidence="2" id="KW-1185">Reference proteome</keyword>
<dbReference type="Pfam" id="PF18855">
    <property type="entry name" value="baeRF_family11"/>
    <property type="match status" value="1"/>
</dbReference>
<evidence type="ECO:0000313" key="2">
    <source>
        <dbReference type="Proteomes" id="UP000664882"/>
    </source>
</evidence>
<dbReference type="EMBL" id="JAGDFX010000005">
    <property type="protein sequence ID" value="MBO1519154.1"/>
    <property type="molecule type" value="Genomic_DNA"/>
</dbReference>
<name>A0ABS3NF09_9GAMM</name>
<organism evidence="1 2">
    <name type="scientific">Oceanisphaera pacifica</name>
    <dbReference type="NCBI Taxonomy" id="2818389"/>
    <lineage>
        <taxon>Bacteria</taxon>
        <taxon>Pseudomonadati</taxon>
        <taxon>Pseudomonadota</taxon>
        <taxon>Gammaproteobacteria</taxon>
        <taxon>Aeromonadales</taxon>
        <taxon>Aeromonadaceae</taxon>
        <taxon>Oceanisphaera</taxon>
    </lineage>
</organism>
<reference evidence="1 2" key="1">
    <citation type="submission" date="2021-03" db="EMBL/GenBank/DDBJ databases">
        <title>Oceanisphaera sp. nov., isolated from the intestine.</title>
        <authorList>
            <person name="Zhao L.-H."/>
            <person name="Shi L.-F."/>
        </authorList>
    </citation>
    <scope>NUCLEOTIDE SEQUENCE [LARGE SCALE GENOMIC DNA]</scope>
    <source>
        <strain evidence="1 2">DM8</strain>
    </source>
</reference>
<protein>
    <submittedName>
        <fullName evidence="1">Uncharacterized protein</fullName>
    </submittedName>
</protein>
<dbReference type="Proteomes" id="UP000664882">
    <property type="component" value="Unassembled WGS sequence"/>
</dbReference>